<evidence type="ECO:0000256" key="1">
    <source>
        <dbReference type="PROSITE-ProRule" id="PRU01076"/>
    </source>
</evidence>
<dbReference type="Pfam" id="PF04014">
    <property type="entry name" value="MazE_antitoxin"/>
    <property type="match status" value="1"/>
</dbReference>
<dbReference type="SUPFAM" id="SSF89447">
    <property type="entry name" value="AbrB/MazE/MraZ-like"/>
    <property type="match status" value="1"/>
</dbReference>
<dbReference type="NCBIfam" id="TIGR01439">
    <property type="entry name" value="lp_hng_hel_AbrB"/>
    <property type="match status" value="1"/>
</dbReference>
<evidence type="ECO:0000259" key="2">
    <source>
        <dbReference type="PROSITE" id="PS51740"/>
    </source>
</evidence>
<organism evidence="3 4">
    <name type="scientific">Ramlibacter albus</name>
    <dbReference type="NCBI Taxonomy" id="2079448"/>
    <lineage>
        <taxon>Bacteria</taxon>
        <taxon>Pseudomonadati</taxon>
        <taxon>Pseudomonadota</taxon>
        <taxon>Betaproteobacteria</taxon>
        <taxon>Burkholderiales</taxon>
        <taxon>Comamonadaceae</taxon>
        <taxon>Ramlibacter</taxon>
    </lineage>
</organism>
<dbReference type="RefSeq" id="WP_187083466.1">
    <property type="nucleotide sequence ID" value="NZ_JACORU010000008.1"/>
</dbReference>
<comment type="caution">
    <text evidence="3">The sequence shown here is derived from an EMBL/GenBank/DDBJ whole genome shotgun (WGS) entry which is preliminary data.</text>
</comment>
<proteinExistence type="predicted"/>
<evidence type="ECO:0000313" key="3">
    <source>
        <dbReference type="EMBL" id="MBC5766983.1"/>
    </source>
</evidence>
<gene>
    <name evidence="3" type="ORF">H8R02_21130</name>
</gene>
<reference evidence="3" key="1">
    <citation type="submission" date="2020-08" db="EMBL/GenBank/DDBJ databases">
        <title>Ramlibacter sp. GTP1 16S ribosomal RNA gene genome sequencing and assembly.</title>
        <authorList>
            <person name="Kang M."/>
        </authorList>
    </citation>
    <scope>NUCLEOTIDE SEQUENCE</scope>
    <source>
        <strain evidence="3">GTP1</strain>
    </source>
</reference>
<dbReference type="PROSITE" id="PS51740">
    <property type="entry name" value="SPOVT_ABRB"/>
    <property type="match status" value="1"/>
</dbReference>
<evidence type="ECO:0000313" key="4">
    <source>
        <dbReference type="Proteomes" id="UP000596827"/>
    </source>
</evidence>
<dbReference type="InterPro" id="IPR007159">
    <property type="entry name" value="SpoVT-AbrB_dom"/>
</dbReference>
<keyword evidence="1 3" id="KW-0238">DNA-binding</keyword>
<protein>
    <submittedName>
        <fullName evidence="3">AbrB/MazE/SpoVT family DNA-binding domain-containing protein</fullName>
    </submittedName>
</protein>
<feature type="domain" description="SpoVT-AbrB" evidence="2">
    <location>
        <begin position="1"/>
        <end position="43"/>
    </location>
</feature>
<dbReference type="AlphaFoldDB" id="A0A923MAS1"/>
<sequence>MQVTGKGQVTIPKHIRNAAGVAPGSEVEFSLEGSRIVITPVATAVRNDRRAALRKAAARVRASLAPEFRQLGAQEIMEFLRGDEPLNKPRRPAARGSR</sequence>
<dbReference type="Gene3D" id="2.10.260.10">
    <property type="match status" value="1"/>
</dbReference>
<name>A0A923MAS1_9BURK</name>
<dbReference type="EMBL" id="JACORU010000008">
    <property type="protein sequence ID" value="MBC5766983.1"/>
    <property type="molecule type" value="Genomic_DNA"/>
</dbReference>
<dbReference type="GO" id="GO:0003677">
    <property type="term" value="F:DNA binding"/>
    <property type="evidence" value="ECO:0007669"/>
    <property type="project" value="UniProtKB-UniRule"/>
</dbReference>
<dbReference type="SMART" id="SM00966">
    <property type="entry name" value="SpoVT_AbrB"/>
    <property type="match status" value="1"/>
</dbReference>
<dbReference type="Proteomes" id="UP000596827">
    <property type="component" value="Unassembled WGS sequence"/>
</dbReference>
<keyword evidence="4" id="KW-1185">Reference proteome</keyword>
<dbReference type="InterPro" id="IPR037914">
    <property type="entry name" value="SpoVT-AbrB_sf"/>
</dbReference>
<accession>A0A923MAS1</accession>